<feature type="domain" description="Peptidoglycan binding-like" evidence="2">
    <location>
        <begin position="56"/>
        <end position="110"/>
    </location>
</feature>
<evidence type="ECO:0000313" key="4">
    <source>
        <dbReference type="Proteomes" id="UP001501747"/>
    </source>
</evidence>
<keyword evidence="4" id="KW-1185">Reference proteome</keyword>
<feature type="signal peptide" evidence="1">
    <location>
        <begin position="1"/>
        <end position="23"/>
    </location>
</feature>
<proteinExistence type="predicted"/>
<feature type="domain" description="Peptidoglycan binding-like" evidence="2">
    <location>
        <begin position="144"/>
        <end position="192"/>
    </location>
</feature>
<dbReference type="InterPro" id="IPR002477">
    <property type="entry name" value="Peptidoglycan-bd-like"/>
</dbReference>
<dbReference type="Pfam" id="PF01471">
    <property type="entry name" value="PG_binding_1"/>
    <property type="match status" value="2"/>
</dbReference>
<reference evidence="4" key="1">
    <citation type="journal article" date="2019" name="Int. J. Syst. Evol. Microbiol.">
        <title>The Global Catalogue of Microorganisms (GCM) 10K type strain sequencing project: providing services to taxonomists for standard genome sequencing and annotation.</title>
        <authorList>
            <consortium name="The Broad Institute Genomics Platform"/>
            <consortium name="The Broad Institute Genome Sequencing Center for Infectious Disease"/>
            <person name="Wu L."/>
            <person name="Ma J."/>
        </authorList>
    </citation>
    <scope>NUCLEOTIDE SEQUENCE [LARGE SCALE GENOMIC DNA]</scope>
    <source>
        <strain evidence="4">JCM 17342</strain>
    </source>
</reference>
<feature type="chain" id="PRO_5046178582" description="Peptidoglycan binding-like domain-containing protein" evidence="1">
    <location>
        <begin position="24"/>
        <end position="204"/>
    </location>
</feature>
<accession>A0ABP7RUI2</accession>
<dbReference type="Proteomes" id="UP001501747">
    <property type="component" value="Unassembled WGS sequence"/>
</dbReference>
<keyword evidence="1" id="KW-0732">Signal</keyword>
<dbReference type="PROSITE" id="PS51257">
    <property type="entry name" value="PROKAR_LIPOPROTEIN"/>
    <property type="match status" value="1"/>
</dbReference>
<dbReference type="InterPro" id="IPR036365">
    <property type="entry name" value="PGBD-like_sf"/>
</dbReference>
<dbReference type="Gene3D" id="1.10.101.10">
    <property type="entry name" value="PGBD-like superfamily/PGBD"/>
    <property type="match status" value="2"/>
</dbReference>
<sequence>MRKFGVRAIVVAVLAAGLSGVAAVTGAGTAMACEAHQGDSREFAATLSRVEPGQRGVEVLGLQRALRYKGYGLRGTGLYAENTLASVKDFQRRNGIVDDGVVDQPTWQALVGPLLPGRTSTPLLPERGIQPGAHDPQMMDQLANAFNRLEIDAPEESGGHYNEAWQATVRVFQRNVGIKDSGIVGPLTWNALFRAVSISGQWGC</sequence>
<dbReference type="EMBL" id="BAABAL010000006">
    <property type="protein sequence ID" value="GAA4002470.1"/>
    <property type="molecule type" value="Genomic_DNA"/>
</dbReference>
<dbReference type="InterPro" id="IPR036366">
    <property type="entry name" value="PGBDSf"/>
</dbReference>
<dbReference type="RefSeq" id="WP_344873810.1">
    <property type="nucleotide sequence ID" value="NZ_BAABAL010000006.1"/>
</dbReference>
<evidence type="ECO:0000256" key="1">
    <source>
        <dbReference type="SAM" id="SignalP"/>
    </source>
</evidence>
<name>A0ABP7RUI2_9PSEU</name>
<protein>
    <recommendedName>
        <fullName evidence="2">Peptidoglycan binding-like domain-containing protein</fullName>
    </recommendedName>
</protein>
<dbReference type="SUPFAM" id="SSF47090">
    <property type="entry name" value="PGBD-like"/>
    <property type="match status" value="2"/>
</dbReference>
<evidence type="ECO:0000313" key="3">
    <source>
        <dbReference type="EMBL" id="GAA4002470.1"/>
    </source>
</evidence>
<evidence type="ECO:0000259" key="2">
    <source>
        <dbReference type="Pfam" id="PF01471"/>
    </source>
</evidence>
<comment type="caution">
    <text evidence="3">The sequence shown here is derived from an EMBL/GenBank/DDBJ whole genome shotgun (WGS) entry which is preliminary data.</text>
</comment>
<organism evidence="3 4">
    <name type="scientific">Allokutzneria multivorans</name>
    <dbReference type="NCBI Taxonomy" id="1142134"/>
    <lineage>
        <taxon>Bacteria</taxon>
        <taxon>Bacillati</taxon>
        <taxon>Actinomycetota</taxon>
        <taxon>Actinomycetes</taxon>
        <taxon>Pseudonocardiales</taxon>
        <taxon>Pseudonocardiaceae</taxon>
        <taxon>Allokutzneria</taxon>
    </lineage>
</organism>
<gene>
    <name evidence="3" type="ORF">GCM10022247_24090</name>
</gene>